<dbReference type="InterPro" id="IPR001054">
    <property type="entry name" value="A/G_cyclase"/>
</dbReference>
<dbReference type="Pfam" id="PF00498">
    <property type="entry name" value="FHA"/>
    <property type="match status" value="1"/>
</dbReference>
<dbReference type="InterPro" id="IPR029787">
    <property type="entry name" value="Nucleotide_cyclase"/>
</dbReference>
<dbReference type="EMBL" id="CP042344">
    <property type="protein sequence ID" value="QEA14203.1"/>
    <property type="molecule type" value="Genomic_DNA"/>
</dbReference>
<keyword evidence="4" id="KW-1185">Reference proteome</keyword>
<dbReference type="CDD" id="cd00060">
    <property type="entry name" value="FHA"/>
    <property type="match status" value="1"/>
</dbReference>
<dbReference type="KEGG" id="cof:FOZ74_14850"/>
<protein>
    <submittedName>
        <fullName evidence="3">Adenylate/guanylate cyclase domain-containing protein</fullName>
    </submittedName>
</protein>
<dbReference type="PANTHER" id="PTHR43081">
    <property type="entry name" value="ADENYLATE CYCLASE, TERMINAL-DIFFERENTIATION SPECIFIC-RELATED"/>
    <property type="match status" value="1"/>
</dbReference>
<gene>
    <name evidence="3" type="ORF">FOZ74_14850</name>
</gene>
<dbReference type="Gene3D" id="3.30.70.1230">
    <property type="entry name" value="Nucleotide cyclase"/>
    <property type="match status" value="1"/>
</dbReference>
<dbReference type="GO" id="GO:0006171">
    <property type="term" value="P:cAMP biosynthetic process"/>
    <property type="evidence" value="ECO:0007669"/>
    <property type="project" value="TreeGrafter"/>
</dbReference>
<dbReference type="InterPro" id="IPR000253">
    <property type="entry name" value="FHA_dom"/>
</dbReference>
<organism evidence="3 4">
    <name type="scientific">Comamonas flocculans</name>
    <dbReference type="NCBI Taxonomy" id="2597701"/>
    <lineage>
        <taxon>Bacteria</taxon>
        <taxon>Pseudomonadati</taxon>
        <taxon>Pseudomonadota</taxon>
        <taxon>Betaproteobacteria</taxon>
        <taxon>Burkholderiales</taxon>
        <taxon>Comamonadaceae</taxon>
        <taxon>Comamonas</taxon>
    </lineage>
</organism>
<evidence type="ECO:0000313" key="3">
    <source>
        <dbReference type="EMBL" id="QEA14203.1"/>
    </source>
</evidence>
<dbReference type="SMART" id="SM00044">
    <property type="entry name" value="CYCc"/>
    <property type="match status" value="1"/>
</dbReference>
<evidence type="ECO:0000259" key="1">
    <source>
        <dbReference type="PROSITE" id="PS50006"/>
    </source>
</evidence>
<dbReference type="PROSITE" id="PS50006">
    <property type="entry name" value="FHA_DOMAIN"/>
    <property type="match status" value="1"/>
</dbReference>
<name>A0A5B8RYI3_9BURK</name>
<dbReference type="PANTHER" id="PTHR43081:SF19">
    <property type="entry name" value="PH-SENSITIVE ADENYLATE CYCLASE RV1264"/>
    <property type="match status" value="1"/>
</dbReference>
<reference evidence="3 4" key="1">
    <citation type="submission" date="2019-07" db="EMBL/GenBank/DDBJ databases">
        <title>Complete genome sequence of Comamonas sp. NLF 7-7 isolated from livestock.</title>
        <authorList>
            <person name="Kim D.H."/>
            <person name="Kim J.G."/>
        </authorList>
    </citation>
    <scope>NUCLEOTIDE SEQUENCE [LARGE SCALE GENOMIC DNA]</scope>
    <source>
        <strain evidence="3 4">NLF 7-7</strain>
    </source>
</reference>
<accession>A0A5B8RYI3</accession>
<dbReference type="AlphaFoldDB" id="A0A5B8RYI3"/>
<dbReference type="SMART" id="SM00240">
    <property type="entry name" value="FHA"/>
    <property type="match status" value="1"/>
</dbReference>
<evidence type="ECO:0000259" key="2">
    <source>
        <dbReference type="PROSITE" id="PS50125"/>
    </source>
</evidence>
<dbReference type="PROSITE" id="PS50125">
    <property type="entry name" value="GUANYLATE_CYCLASE_2"/>
    <property type="match status" value="1"/>
</dbReference>
<dbReference type="CDD" id="cd07302">
    <property type="entry name" value="CHD"/>
    <property type="match status" value="1"/>
</dbReference>
<dbReference type="Pfam" id="PF00211">
    <property type="entry name" value="Guanylate_cyc"/>
    <property type="match status" value="1"/>
</dbReference>
<dbReference type="OrthoDB" id="9801841at2"/>
<dbReference type="SUPFAM" id="SSF55073">
    <property type="entry name" value="Nucleotide cyclase"/>
    <property type="match status" value="1"/>
</dbReference>
<dbReference type="SUPFAM" id="SSF49879">
    <property type="entry name" value="SMAD/FHA domain"/>
    <property type="match status" value="1"/>
</dbReference>
<dbReference type="Gene3D" id="2.60.200.20">
    <property type="match status" value="1"/>
</dbReference>
<dbReference type="InterPro" id="IPR008984">
    <property type="entry name" value="SMAD_FHA_dom_sf"/>
</dbReference>
<sequence length="323" mass="33855">MNPAGTPLAPNTQASQIKTVVFADISGSTALYDALGNAEATRAVTTLTRQMGLAIKHAGGRVVKKLGDGVFGLFGDGAAAAAGVVQLMREQHLATRALPQSHRLAVRVGLCSGEVVEVDGDTYGDAVNVAARLCEIAAPGEILASQETVQTLPPGLVALVRMGHMEVRGKSDPVLAYQLEWREDEATDFMTVQGGLPSEIGALGVVAAHGKLDFDWRGTQQSFLAAAGTLYIGRGANCHVRVDDPRVSRMHARVDWRQGSAVLTDLSSFGTWVRFADGAAPVQLRRESCLLHGAGEIAMSVPFADAAAPVLRFGVSSMGALSV</sequence>
<feature type="domain" description="FHA" evidence="1">
    <location>
        <begin position="230"/>
        <end position="273"/>
    </location>
</feature>
<dbReference type="GO" id="GO:0004016">
    <property type="term" value="F:adenylate cyclase activity"/>
    <property type="evidence" value="ECO:0007669"/>
    <property type="project" value="UniProtKB-ARBA"/>
</dbReference>
<dbReference type="GO" id="GO:0035556">
    <property type="term" value="P:intracellular signal transduction"/>
    <property type="evidence" value="ECO:0007669"/>
    <property type="project" value="InterPro"/>
</dbReference>
<dbReference type="RefSeq" id="WP_146913784.1">
    <property type="nucleotide sequence ID" value="NZ_CP042344.1"/>
</dbReference>
<feature type="domain" description="Guanylate cyclase" evidence="2">
    <location>
        <begin position="19"/>
        <end position="134"/>
    </location>
</feature>
<dbReference type="Proteomes" id="UP000321199">
    <property type="component" value="Chromosome"/>
</dbReference>
<proteinExistence type="predicted"/>
<dbReference type="InterPro" id="IPR050697">
    <property type="entry name" value="Adenylyl/Guanylyl_Cyclase_3/4"/>
</dbReference>
<evidence type="ECO:0000313" key="4">
    <source>
        <dbReference type="Proteomes" id="UP000321199"/>
    </source>
</evidence>